<dbReference type="eggNOG" id="ENOG5032WBK">
    <property type="taxonomic scope" value="Bacteria"/>
</dbReference>
<dbReference type="EMBL" id="JH603170">
    <property type="protein sequence ID" value="EIC20430.1"/>
    <property type="molecule type" value="Genomic_DNA"/>
</dbReference>
<reference evidence="2 3" key="2">
    <citation type="submission" date="2011-11" db="EMBL/GenBank/DDBJ databases">
        <authorList>
            <consortium name="US DOE Joint Genome Institute"/>
            <person name="Lucas S."/>
            <person name="Han J."/>
            <person name="Lapidus A."/>
            <person name="Cheng J.-F."/>
            <person name="Goodwin L."/>
            <person name="Pitluck S."/>
            <person name="Peters L."/>
            <person name="Ovchinnikova G."/>
            <person name="Zhang X."/>
            <person name="Detter J.C."/>
            <person name="Han C."/>
            <person name="Tapia R."/>
            <person name="Land M."/>
            <person name="Hauser L."/>
            <person name="Kyrpides N."/>
            <person name="Ivanova N."/>
            <person name="Pagani I."/>
            <person name="Vogl K."/>
            <person name="Liu Z."/>
            <person name="Overmann J."/>
            <person name="Frigaard N.-U."/>
            <person name="Bryant D."/>
            <person name="Woyke T."/>
        </authorList>
    </citation>
    <scope>NUCLEOTIDE SEQUENCE [LARGE SCALE GENOMIC DNA]</scope>
    <source>
        <strain evidence="2 3">970</strain>
    </source>
</reference>
<sequence>MRVGRVALFVLFAFASIIVPVVVILVYALLTFQPPFIVTAPVTAETIELLPLDQDSRNPARVEQERDILDVVQSISVQFPDGGRVVLMEFPALADMPERFSAITAGIPTDSKALVLGRYLTYHRRDNGLYGVLFYDAPWILISEAKTKQAIDEQFRQIAVLEEQPKSGFIALTQGNLGMLFGVIGIYCALLVLLWLRMASWAAGIDRASGIQPLPVESLRARLLAINETDAPFMLQPGKQQNELIAEWKYADAKWVGIMAAGGLKSVARIKLRLDGKSCKVRSQDTLCRLRWTGAAGSGSTASARLSASWFRGIAFAQYDTGFIGGLILTNDAQPTVSAAYHWKFNIQEMKQPLVAIITQAGWDWKPVITFSRLLNG</sequence>
<dbReference type="AlphaFoldDB" id="H8Z523"/>
<gene>
    <name evidence="2" type="ORF">Thi970DRAFT_04065</name>
</gene>
<dbReference type="RefSeq" id="WP_009150833.1">
    <property type="nucleotide sequence ID" value="NZ_CP121471.1"/>
</dbReference>
<protein>
    <submittedName>
        <fullName evidence="2">Uncharacterized protein</fullName>
    </submittedName>
</protein>
<dbReference type="OrthoDB" id="7068230at2"/>
<proteinExistence type="predicted"/>
<feature type="transmembrane region" description="Helical" evidence="1">
    <location>
        <begin position="7"/>
        <end position="30"/>
    </location>
</feature>
<dbReference type="STRING" id="631362.Thi970DRAFT_04065"/>
<evidence type="ECO:0000256" key="1">
    <source>
        <dbReference type="SAM" id="Phobius"/>
    </source>
</evidence>
<organism evidence="2 3">
    <name type="scientific">Thiorhodovibrio frisius</name>
    <dbReference type="NCBI Taxonomy" id="631362"/>
    <lineage>
        <taxon>Bacteria</taxon>
        <taxon>Pseudomonadati</taxon>
        <taxon>Pseudomonadota</taxon>
        <taxon>Gammaproteobacteria</taxon>
        <taxon>Chromatiales</taxon>
        <taxon>Chromatiaceae</taxon>
        <taxon>Thiorhodovibrio</taxon>
    </lineage>
</organism>
<name>H8Z523_9GAMM</name>
<dbReference type="Proteomes" id="UP000002964">
    <property type="component" value="Unassembled WGS sequence"/>
</dbReference>
<reference evidence="3" key="1">
    <citation type="submission" date="2011-06" db="EMBL/GenBank/DDBJ databases">
        <authorList>
            <consortium name="US DOE Joint Genome Institute (JGI-PGF)"/>
            <person name="Lucas S."/>
            <person name="Han J."/>
            <person name="Lapidus A."/>
            <person name="Cheng J.-F."/>
            <person name="Goodwin L."/>
            <person name="Pitluck S."/>
            <person name="Peters L."/>
            <person name="Land M.L."/>
            <person name="Hauser L."/>
            <person name="Vogl K."/>
            <person name="Liu Z."/>
            <person name="Overmann J."/>
            <person name="Frigaard N.-U."/>
            <person name="Bryant D.A."/>
            <person name="Woyke T.J."/>
        </authorList>
    </citation>
    <scope>NUCLEOTIDE SEQUENCE [LARGE SCALE GENOMIC DNA]</scope>
    <source>
        <strain evidence="3">970</strain>
    </source>
</reference>
<keyword evidence="3" id="KW-1185">Reference proteome</keyword>
<dbReference type="HOGENOM" id="CLU_733500_0_0_6"/>
<keyword evidence="1" id="KW-0472">Membrane</keyword>
<accession>H8Z523</accession>
<keyword evidence="1" id="KW-0812">Transmembrane</keyword>
<evidence type="ECO:0000313" key="2">
    <source>
        <dbReference type="EMBL" id="EIC20430.1"/>
    </source>
</evidence>
<keyword evidence="1" id="KW-1133">Transmembrane helix</keyword>
<feature type="transmembrane region" description="Helical" evidence="1">
    <location>
        <begin position="177"/>
        <end position="196"/>
    </location>
</feature>
<evidence type="ECO:0000313" key="3">
    <source>
        <dbReference type="Proteomes" id="UP000002964"/>
    </source>
</evidence>